<comment type="caution">
    <text evidence="1">The sequence shown here is derived from an EMBL/GenBank/DDBJ whole genome shotgun (WGS) entry which is preliminary data.</text>
</comment>
<organism evidence="1 2">
    <name type="scientific">Dendrolimus kikuchii</name>
    <dbReference type="NCBI Taxonomy" id="765133"/>
    <lineage>
        <taxon>Eukaryota</taxon>
        <taxon>Metazoa</taxon>
        <taxon>Ecdysozoa</taxon>
        <taxon>Arthropoda</taxon>
        <taxon>Hexapoda</taxon>
        <taxon>Insecta</taxon>
        <taxon>Pterygota</taxon>
        <taxon>Neoptera</taxon>
        <taxon>Endopterygota</taxon>
        <taxon>Lepidoptera</taxon>
        <taxon>Glossata</taxon>
        <taxon>Ditrysia</taxon>
        <taxon>Bombycoidea</taxon>
        <taxon>Lasiocampidae</taxon>
        <taxon>Dendrolimus</taxon>
    </lineage>
</organism>
<evidence type="ECO:0000313" key="1">
    <source>
        <dbReference type="EMBL" id="KAJ0180002.1"/>
    </source>
</evidence>
<dbReference type="EMBL" id="CM034393">
    <property type="protein sequence ID" value="KAJ0180002.1"/>
    <property type="molecule type" value="Genomic_DNA"/>
</dbReference>
<reference evidence="1 2" key="1">
    <citation type="journal article" date="2021" name="Front. Genet.">
        <title>Chromosome-Level Genome Assembly Reveals Significant Gene Expansion in the Toll and IMD Signaling Pathways of Dendrolimus kikuchii.</title>
        <authorList>
            <person name="Zhou J."/>
            <person name="Wu P."/>
            <person name="Xiong Z."/>
            <person name="Liu N."/>
            <person name="Zhao N."/>
            <person name="Ji M."/>
            <person name="Qiu Y."/>
            <person name="Yang B."/>
        </authorList>
    </citation>
    <scope>NUCLEOTIDE SEQUENCE [LARGE SCALE GENOMIC DNA]</scope>
    <source>
        <strain evidence="1">Ann1</strain>
    </source>
</reference>
<proteinExistence type="predicted"/>
<protein>
    <submittedName>
        <fullName evidence="1">Uncharacterized protein</fullName>
    </submittedName>
</protein>
<evidence type="ECO:0000313" key="2">
    <source>
        <dbReference type="Proteomes" id="UP000824533"/>
    </source>
</evidence>
<keyword evidence="2" id="KW-1185">Reference proteome</keyword>
<name>A0ACC1D814_9NEOP</name>
<sequence>MRRLILLAFLANVSFSISCTDESCEKPEWVPECCEHEVYDNCINAICRAQNCSQLGKPVACPSVTTCYEGCACKSGYLRNHNGTCVPENKCHLRRCGKNEVHNDCVQSQCGPKTCKQLGQPLSCPRIDPKFCKKGCLCKNDYVRAENGTCILKRQCPSCGGDPNAQSGRGGHCNNRCSTYNKPPKPCPEISEINGCDCKEGFIFDDVTKKCVLPCDCTKPVCPKNEIPSDCVNGGCDKRNCSQLKQPAICIDPSECFKGCVCKKDYLRADNGTCVPMEECYSSTCCKNEVYSNCTNQNCTPTKCSELGKPLSCLTTDRGPCKAGCMCRDGYVKDDNNICIPIGKCPSCGGDSNATTGCSVNCGRHCSDYNKGPVACPAICLFNGCDCKKGYVYDSNTGKCVFPEDCTPTCGENEIYSNCTNQYCKPSECSQLGKPLFCPATGIRPCISGCMCQEGYVRAENKTCIPKKECPSCGGDPNAQSGRGDHCNNRCSTYNKPPKPCPKICETNGCDCKEGFTYDDVTKKCVLPCDCTTPVCGKNEIPSDCVNGGCDKRNCSQLGQPKICIDPLKCFKGCVCKKNYLRADNGICVPEEECYCQKPVNTTTGNNTSSSNATVALAQLRRANLAMTGAFLNLIYDENPSSFVFSAISCLTALAVISLVAVGETGKQLINDALQMQNKDQVREAFIEYGKLFEELGNVTIESGVMCYGNIQYPFSDSFKKEVQDVFDAEIENLDFANPQMAANEINEWVANKTRNLIPSIIEPDMLDKNTILVLLNVIYFLGNWEKPFNKDNTQKKDFYVTPNETQSIDFMQQESSFDYRDNDELQAQALRMNYQGDIVSFIIYLPYDRDGLPNMMKKLQNTDVFERSMESFSKQRVNVIIPKFKIETSLNLKDLLMKYNITKMFSNGAEFQGMLKYYRDVKVTDAIQKAEIIFDEKGTEAAVVTAIIVGATAAIYPEPKIVLLDAKHPFCYCVVFKDNLMFCGVFAGQQ</sequence>
<gene>
    <name evidence="1" type="ORF">K1T71_004593</name>
</gene>
<dbReference type="Proteomes" id="UP000824533">
    <property type="component" value="Linkage Group LG07"/>
</dbReference>
<accession>A0ACC1D814</accession>